<keyword evidence="8" id="KW-1185">Reference proteome</keyword>
<dbReference type="PROSITE" id="PS51005">
    <property type="entry name" value="NAC"/>
    <property type="match status" value="1"/>
</dbReference>
<comment type="caution">
    <text evidence="7">The sequence shown here is derived from an EMBL/GenBank/DDBJ whole genome shotgun (WGS) entry which is preliminary data.</text>
</comment>
<evidence type="ECO:0000256" key="5">
    <source>
        <dbReference type="ARBA" id="ARBA00023242"/>
    </source>
</evidence>
<protein>
    <recommendedName>
        <fullName evidence="6">NAC domain-containing protein</fullName>
    </recommendedName>
</protein>
<proteinExistence type="predicted"/>
<gene>
    <name evidence="7" type="ORF">L1049_025846</name>
</gene>
<dbReference type="GO" id="GO:0003677">
    <property type="term" value="F:DNA binding"/>
    <property type="evidence" value="ECO:0007669"/>
    <property type="project" value="UniProtKB-KW"/>
</dbReference>
<accession>A0AAP0R6Q6</accession>
<dbReference type="GO" id="GO:0006355">
    <property type="term" value="P:regulation of DNA-templated transcription"/>
    <property type="evidence" value="ECO:0007669"/>
    <property type="project" value="InterPro"/>
</dbReference>
<dbReference type="SUPFAM" id="SSF101941">
    <property type="entry name" value="NAC domain"/>
    <property type="match status" value="1"/>
</dbReference>
<sequence length="145" mass="16594">MGDPKNPRTAPLHLPPGCRFYPSEEELLDYYLTHKNTTALSDDDHHVFGFNVIKEVGIYDYDPFDLPEIACFPYGYGGRRRHWYCYTAKVVKGMGRRWRKAGGGYWKRKGRARDVVGRGVGHVVLGTRTSFVFYLGNSPKSAMRT</sequence>
<dbReference type="GO" id="GO:0005634">
    <property type="term" value="C:nucleus"/>
    <property type="evidence" value="ECO:0007669"/>
    <property type="project" value="UniProtKB-SubCell"/>
</dbReference>
<dbReference type="AlphaFoldDB" id="A0AAP0R6Q6"/>
<dbReference type="EMBL" id="JBBPBK010000014">
    <property type="protein sequence ID" value="KAK9270269.1"/>
    <property type="molecule type" value="Genomic_DNA"/>
</dbReference>
<keyword evidence="4" id="KW-0804">Transcription</keyword>
<reference evidence="7 8" key="1">
    <citation type="journal article" date="2024" name="Plant J.">
        <title>Genome sequences and population genomics reveal climatic adaptation and genomic divergence between two closely related sweetgum species.</title>
        <authorList>
            <person name="Xu W.Q."/>
            <person name="Ren C.Q."/>
            <person name="Zhang X.Y."/>
            <person name="Comes H.P."/>
            <person name="Liu X.H."/>
            <person name="Li Y.G."/>
            <person name="Kettle C.J."/>
            <person name="Jalonen R."/>
            <person name="Gaisberger H."/>
            <person name="Ma Y.Z."/>
            <person name="Qiu Y.X."/>
        </authorList>
    </citation>
    <scope>NUCLEOTIDE SEQUENCE [LARGE SCALE GENOMIC DNA]</scope>
    <source>
        <strain evidence="7">Hangzhou</strain>
    </source>
</reference>
<evidence type="ECO:0000256" key="3">
    <source>
        <dbReference type="ARBA" id="ARBA00023125"/>
    </source>
</evidence>
<dbReference type="InterPro" id="IPR036093">
    <property type="entry name" value="NAC_dom_sf"/>
</dbReference>
<keyword evidence="3" id="KW-0238">DNA-binding</keyword>
<evidence type="ECO:0000256" key="2">
    <source>
        <dbReference type="ARBA" id="ARBA00023015"/>
    </source>
</evidence>
<dbReference type="Pfam" id="PF02365">
    <property type="entry name" value="NAM"/>
    <property type="match status" value="1"/>
</dbReference>
<feature type="domain" description="NAC" evidence="6">
    <location>
        <begin position="14"/>
        <end position="145"/>
    </location>
</feature>
<dbReference type="Gene3D" id="2.170.150.80">
    <property type="entry name" value="NAC domain"/>
    <property type="match status" value="1"/>
</dbReference>
<evidence type="ECO:0000313" key="8">
    <source>
        <dbReference type="Proteomes" id="UP001415857"/>
    </source>
</evidence>
<keyword evidence="5" id="KW-0539">Nucleus</keyword>
<dbReference type="PANTHER" id="PTHR31989">
    <property type="entry name" value="NAC DOMAIN-CONTAINING PROTEIN 82-RELATED"/>
    <property type="match status" value="1"/>
</dbReference>
<evidence type="ECO:0000259" key="6">
    <source>
        <dbReference type="PROSITE" id="PS51005"/>
    </source>
</evidence>
<dbReference type="Proteomes" id="UP001415857">
    <property type="component" value="Unassembled WGS sequence"/>
</dbReference>
<organism evidence="7 8">
    <name type="scientific">Liquidambar formosana</name>
    <name type="common">Formosan gum</name>
    <dbReference type="NCBI Taxonomy" id="63359"/>
    <lineage>
        <taxon>Eukaryota</taxon>
        <taxon>Viridiplantae</taxon>
        <taxon>Streptophyta</taxon>
        <taxon>Embryophyta</taxon>
        <taxon>Tracheophyta</taxon>
        <taxon>Spermatophyta</taxon>
        <taxon>Magnoliopsida</taxon>
        <taxon>eudicotyledons</taxon>
        <taxon>Gunneridae</taxon>
        <taxon>Pentapetalae</taxon>
        <taxon>Saxifragales</taxon>
        <taxon>Altingiaceae</taxon>
        <taxon>Liquidambar</taxon>
    </lineage>
</organism>
<evidence type="ECO:0000256" key="4">
    <source>
        <dbReference type="ARBA" id="ARBA00023163"/>
    </source>
</evidence>
<evidence type="ECO:0000313" key="7">
    <source>
        <dbReference type="EMBL" id="KAK9270269.1"/>
    </source>
</evidence>
<dbReference type="InterPro" id="IPR003441">
    <property type="entry name" value="NAC-dom"/>
</dbReference>
<keyword evidence="2" id="KW-0805">Transcription regulation</keyword>
<comment type="subcellular location">
    <subcellularLocation>
        <location evidence="1">Nucleus</location>
    </subcellularLocation>
</comment>
<evidence type="ECO:0000256" key="1">
    <source>
        <dbReference type="ARBA" id="ARBA00004123"/>
    </source>
</evidence>
<name>A0AAP0R6Q6_LIQFO</name>